<evidence type="ECO:0000313" key="3">
    <source>
        <dbReference type="Proteomes" id="UP001286313"/>
    </source>
</evidence>
<accession>A0AAE1KXW6</accession>
<gene>
    <name evidence="2" type="ORF">Pcinc_009977</name>
</gene>
<organism evidence="2 3">
    <name type="scientific">Petrolisthes cinctipes</name>
    <name type="common">Flat porcelain crab</name>
    <dbReference type="NCBI Taxonomy" id="88211"/>
    <lineage>
        <taxon>Eukaryota</taxon>
        <taxon>Metazoa</taxon>
        <taxon>Ecdysozoa</taxon>
        <taxon>Arthropoda</taxon>
        <taxon>Crustacea</taxon>
        <taxon>Multicrustacea</taxon>
        <taxon>Malacostraca</taxon>
        <taxon>Eumalacostraca</taxon>
        <taxon>Eucarida</taxon>
        <taxon>Decapoda</taxon>
        <taxon>Pleocyemata</taxon>
        <taxon>Anomura</taxon>
        <taxon>Galatheoidea</taxon>
        <taxon>Porcellanidae</taxon>
        <taxon>Petrolisthes</taxon>
    </lineage>
</organism>
<keyword evidence="3" id="KW-1185">Reference proteome</keyword>
<feature type="chain" id="PRO_5042004360" evidence="1">
    <location>
        <begin position="26"/>
        <end position="446"/>
    </location>
</feature>
<dbReference type="AlphaFoldDB" id="A0AAE1KXW6"/>
<proteinExistence type="predicted"/>
<dbReference type="EMBL" id="JAWQEG010000761">
    <property type="protein sequence ID" value="KAK3885850.1"/>
    <property type="molecule type" value="Genomic_DNA"/>
</dbReference>
<reference evidence="2" key="1">
    <citation type="submission" date="2023-10" db="EMBL/GenBank/DDBJ databases">
        <title>Genome assemblies of two species of porcelain crab, Petrolisthes cinctipes and Petrolisthes manimaculis (Anomura: Porcellanidae).</title>
        <authorList>
            <person name="Angst P."/>
        </authorList>
    </citation>
    <scope>NUCLEOTIDE SEQUENCE</scope>
    <source>
        <strain evidence="2">PB745_01</strain>
        <tissue evidence="2">Gill</tissue>
    </source>
</reference>
<name>A0AAE1KXW6_PETCI</name>
<feature type="signal peptide" evidence="1">
    <location>
        <begin position="1"/>
        <end position="25"/>
    </location>
</feature>
<comment type="caution">
    <text evidence="2">The sequence shown here is derived from an EMBL/GenBank/DDBJ whole genome shotgun (WGS) entry which is preliminary data.</text>
</comment>
<sequence>MHLPPTLLPLLLVWWLLLQVVVIDAAAVGIQKVVSAAAVGVEMARLQYVASLEVLLDGLVKEVESLGVVMSPGTINTLLLSHLPPRLIVSMCVPDLIPCVSGRLVPLHTEPTTLALLTLPVNGSCRRYHLSYKEEVNCVCEGAAIHTSAMPLYHTLPHLDLAWTITPNVSSSSSPDSKCQAGVTVVRETPDAWHQHEVSLPLSSDGRGDSLKVWLCTNNICPGGYNTLIDVHYITHCLTLASGVRVRLEVPQHKCGCDSSSATITNTTTLATTLSSLTLIVTHCGDAFFASPFNLTSVLAHLLPGCGCDELTQSHTAFTQPTTFMPSIPGLLSLPPTRTQTRLPSQAILTPTQTKPSLTHTQLTSIFTLLSPTPPPPTTTTTIPTIQTHLHPTLPPYQTEVKVQTDVNEVMAMFESPAASTASHIKSLLKLSPVPGVILMMVTMLW</sequence>
<evidence type="ECO:0000313" key="2">
    <source>
        <dbReference type="EMBL" id="KAK3885850.1"/>
    </source>
</evidence>
<dbReference type="Proteomes" id="UP001286313">
    <property type="component" value="Unassembled WGS sequence"/>
</dbReference>
<keyword evidence="1" id="KW-0732">Signal</keyword>
<protein>
    <submittedName>
        <fullName evidence="2">Uncharacterized protein</fullName>
    </submittedName>
</protein>
<evidence type="ECO:0000256" key="1">
    <source>
        <dbReference type="SAM" id="SignalP"/>
    </source>
</evidence>